<evidence type="ECO:0000313" key="2">
    <source>
        <dbReference type="Proteomes" id="UP000297890"/>
    </source>
</evidence>
<dbReference type="OrthoDB" id="10012985at2"/>
<dbReference type="Proteomes" id="UP000297890">
    <property type="component" value="Unassembled WGS sequence"/>
</dbReference>
<protein>
    <submittedName>
        <fullName evidence="1">Uncharacterized protein</fullName>
    </submittedName>
</protein>
<dbReference type="RefSeq" id="WP_135282739.1">
    <property type="nucleotide sequence ID" value="NZ_SRIO01000022.1"/>
</dbReference>
<sequence length="207" mass="23348">MNVSEAIELLKNAELNQLHVKDDKNAVLGFINLGILEIHKRFRLLGGEALVTLRSGKKEYVLDGEDIDVAIDLDGHDILDIEDIIEEADGEEQLTHLMDSKEGIQVSQYNRIKVDSPEEGKSLLVTYRAAPSFLVHEKQQIPLPPQFIEALFHYVGYRGHGAISGELNKENNSHYQRFDRSCHNIKSNGLYNANSLSSDKFTMRGFV</sequence>
<name>A0A4Z0F7P9_9GAMM</name>
<dbReference type="EMBL" id="SRIO01000022">
    <property type="protein sequence ID" value="TFZ81478.1"/>
    <property type="molecule type" value="Genomic_DNA"/>
</dbReference>
<evidence type="ECO:0000313" key="1">
    <source>
        <dbReference type="EMBL" id="TFZ81478.1"/>
    </source>
</evidence>
<keyword evidence="2" id="KW-1185">Reference proteome</keyword>
<accession>A0A4Z0F7P9</accession>
<organism evidence="1 2">
    <name type="scientific">Candidatus Macondimonas diazotrophica</name>
    <dbReference type="NCBI Taxonomy" id="2305248"/>
    <lineage>
        <taxon>Bacteria</taxon>
        <taxon>Pseudomonadati</taxon>
        <taxon>Pseudomonadota</taxon>
        <taxon>Gammaproteobacteria</taxon>
        <taxon>Chromatiales</taxon>
        <taxon>Ectothiorhodospiraceae</taxon>
        <taxon>Candidatus Macondimonas</taxon>
    </lineage>
</organism>
<gene>
    <name evidence="1" type="ORF">E4680_12420</name>
</gene>
<proteinExistence type="predicted"/>
<reference evidence="1 2" key="1">
    <citation type="journal article" date="2019" name="ISME J.">
        <title>Candidatus Macondimonas diazotrophica, a novel gammaproteobacterial genus dominating crude-oil-contaminated coastal sediments.</title>
        <authorList>
            <person name="Karthikeyan S."/>
            <person name="Konstantinidis K."/>
        </authorList>
    </citation>
    <scope>NUCLEOTIDE SEQUENCE [LARGE SCALE GENOMIC DNA]</scope>
    <source>
        <strain evidence="1 2">KTK01</strain>
    </source>
</reference>
<comment type="caution">
    <text evidence="1">The sequence shown here is derived from an EMBL/GenBank/DDBJ whole genome shotgun (WGS) entry which is preliminary data.</text>
</comment>
<dbReference type="AlphaFoldDB" id="A0A4Z0F7P9"/>